<dbReference type="AlphaFoldDB" id="A0A6P7FUW6"/>
<comment type="subcellular location">
    <subcellularLocation>
        <location evidence="1">Cell projection</location>
        <location evidence="1">Cilium</location>
    </subcellularLocation>
    <subcellularLocation>
        <location evidence="2">Cytoplasm</location>
        <location evidence="2">Cytoskeleton</location>
    </subcellularLocation>
</comment>
<comment type="similarity">
    <text evidence="6">Belongs to the CFAP144 family.</text>
</comment>
<organism evidence="9">
    <name type="scientific">Diabrotica virgifera virgifera</name>
    <name type="common">western corn rootworm</name>
    <dbReference type="NCBI Taxonomy" id="50390"/>
    <lineage>
        <taxon>Eukaryota</taxon>
        <taxon>Metazoa</taxon>
        <taxon>Ecdysozoa</taxon>
        <taxon>Arthropoda</taxon>
        <taxon>Hexapoda</taxon>
        <taxon>Insecta</taxon>
        <taxon>Pterygota</taxon>
        <taxon>Neoptera</taxon>
        <taxon>Endopterygota</taxon>
        <taxon>Coleoptera</taxon>
        <taxon>Polyphaga</taxon>
        <taxon>Cucujiformia</taxon>
        <taxon>Chrysomeloidea</taxon>
        <taxon>Chrysomelidae</taxon>
        <taxon>Galerucinae</taxon>
        <taxon>Diabroticina</taxon>
        <taxon>Diabroticites</taxon>
        <taxon>Diabrotica</taxon>
    </lineage>
</organism>
<reference evidence="9" key="1">
    <citation type="submission" date="2025-04" db="UniProtKB">
        <authorList>
            <consortium name="RefSeq"/>
        </authorList>
    </citation>
    <scope>IDENTIFICATION</scope>
    <source>
        <tissue evidence="9">Whole insect</tissue>
    </source>
</reference>
<name>A0A6P7FUW6_DIAVI</name>
<dbReference type="GeneID" id="114331370"/>
<dbReference type="InParanoid" id="A0A6P7FUW6"/>
<evidence type="ECO:0000256" key="3">
    <source>
        <dbReference type="ARBA" id="ARBA00022490"/>
    </source>
</evidence>
<dbReference type="Pfam" id="PF14886">
    <property type="entry name" value="FAM183"/>
    <property type="match status" value="1"/>
</dbReference>
<sequence length="127" mass="15124">MLEEVQSEVEKIIPFNVCFVEKYLLGRSNIKIEKPLGLAPIITGKFYTNTSKQDEESHESIKKYMEKLNVKSPKEKYARPCTENQKYGWYHNVKFTEHCKQNKRLNFHKNTNILITEHLMNYAKIRE</sequence>
<dbReference type="GO" id="GO:0005929">
    <property type="term" value="C:cilium"/>
    <property type="evidence" value="ECO:0007669"/>
    <property type="project" value="UniProtKB-SubCell"/>
</dbReference>
<dbReference type="EnsemblMetazoa" id="XM_028280922.2">
    <property type="protein sequence ID" value="XP_028136723.1"/>
    <property type="gene ID" value="LOC114331370"/>
</dbReference>
<dbReference type="OrthoDB" id="6577615at2759"/>
<gene>
    <name evidence="9" type="primary">LOC114331370</name>
</gene>
<dbReference type="Proteomes" id="UP001652700">
    <property type="component" value="Unplaced"/>
</dbReference>
<proteinExistence type="inferred from homology"/>
<evidence type="ECO:0000256" key="1">
    <source>
        <dbReference type="ARBA" id="ARBA00004138"/>
    </source>
</evidence>
<protein>
    <submittedName>
        <fullName evidence="9">Uncharacterized protein LOC114331370</fullName>
    </submittedName>
</protein>
<keyword evidence="3" id="KW-0963">Cytoplasm</keyword>
<accession>A0A6P7FUW6</accession>
<dbReference type="RefSeq" id="XP_028136723.1">
    <property type="nucleotide sequence ID" value="XM_028280922.1"/>
</dbReference>
<dbReference type="InterPro" id="IPR029214">
    <property type="entry name" value="CFAP144"/>
</dbReference>
<reference evidence="7" key="2">
    <citation type="submission" date="2025-05" db="UniProtKB">
        <authorList>
            <consortium name="EnsemblMetazoa"/>
        </authorList>
    </citation>
    <scope>IDENTIFICATION</scope>
</reference>
<keyword evidence="4" id="KW-0206">Cytoskeleton</keyword>
<keyword evidence="5" id="KW-0966">Cell projection</keyword>
<evidence type="ECO:0000256" key="4">
    <source>
        <dbReference type="ARBA" id="ARBA00023212"/>
    </source>
</evidence>
<dbReference type="KEGG" id="dvv:114331370"/>
<evidence type="ECO:0000256" key="5">
    <source>
        <dbReference type="ARBA" id="ARBA00023273"/>
    </source>
</evidence>
<keyword evidence="8" id="KW-1185">Reference proteome</keyword>
<evidence type="ECO:0000256" key="2">
    <source>
        <dbReference type="ARBA" id="ARBA00004245"/>
    </source>
</evidence>
<evidence type="ECO:0000313" key="8">
    <source>
        <dbReference type="Proteomes" id="UP001652700"/>
    </source>
</evidence>
<evidence type="ECO:0000313" key="9">
    <source>
        <dbReference type="RefSeq" id="XP_028136723.1"/>
    </source>
</evidence>
<dbReference type="GO" id="GO:0005856">
    <property type="term" value="C:cytoskeleton"/>
    <property type="evidence" value="ECO:0007669"/>
    <property type="project" value="UniProtKB-SubCell"/>
</dbReference>
<evidence type="ECO:0000256" key="6">
    <source>
        <dbReference type="ARBA" id="ARBA00034777"/>
    </source>
</evidence>
<evidence type="ECO:0000313" key="7">
    <source>
        <dbReference type="EnsemblMetazoa" id="XP_028136723.1"/>
    </source>
</evidence>